<dbReference type="CDD" id="cd10169">
    <property type="entry name" value="ASKHA_NBD_actin-like"/>
    <property type="match status" value="1"/>
</dbReference>
<dbReference type="Gene3D" id="3.30.420.40">
    <property type="match status" value="2"/>
</dbReference>
<comment type="function">
    <text evidence="1">Actins are highly conserved proteins that are involved in various types of cell motility and are ubiquitously expressed in all eukaryotic cells.</text>
</comment>
<dbReference type="SMART" id="SM00268">
    <property type="entry name" value="ACTIN"/>
    <property type="match status" value="1"/>
</dbReference>
<sequence>MEPINFDLSNEPPLCIALDHPTPCFGCASTSGFASLPSMGCIGGEVSDCLEWSNNECLTTFNALGHRSVEKQERMRELLIPTAPIVVDPGTYRWRVGFANSDKPKSSFLTETSMLDGTAVEEDGRIVRFESTELSITYFERYVNHALRFLHCDPHSVSLCLALPLAFTLTYRNQLAEMLLERVGAKSIFFASEPLLSGFSSGKPTCLVVDSGYTYTSVYGLFDLYPERSTEIIYSLGGRDIDAYLKWIAGVKLNDCTPAEINYIKSHFCSVSSKPLPSSSITRGSKKRCSCQMPDGQVIKLGPELQLAPELIFTPELNGRKRVPSIEAAILDAAKRLPDEKSDAVLKNIILSGGNFKFKELETRLKVAFPNCNVQSHPAGDLGVWLGGQIFASMPTFSSMVITAERWKEYGEEIVRKKWL</sequence>
<dbReference type="PANTHER" id="PTHR11937">
    <property type="entry name" value="ACTIN"/>
    <property type="match status" value="1"/>
</dbReference>
<comment type="similarity">
    <text evidence="2">Belongs to the actin family.</text>
</comment>
<accession>A0ABR4Q029</accession>
<gene>
    <name evidence="3" type="ORF">TcWFU_007842</name>
</gene>
<dbReference type="Gene3D" id="3.90.640.10">
    <property type="entry name" value="Actin, Chain A, domain 4"/>
    <property type="match status" value="1"/>
</dbReference>
<reference evidence="3 4" key="1">
    <citation type="journal article" date="2022" name="Front. Cell. Infect. Microbiol.">
        <title>The Genomes of Two Strains of Taenia crassiceps the Animal Model for the Study of Human Cysticercosis.</title>
        <authorList>
            <person name="Bobes R.J."/>
            <person name="Estrada K."/>
            <person name="Rios-Valencia D.G."/>
            <person name="Calderon-Gallegos A."/>
            <person name="de la Torre P."/>
            <person name="Carrero J.C."/>
            <person name="Sanchez-Flores A."/>
            <person name="Laclette J.P."/>
        </authorList>
    </citation>
    <scope>NUCLEOTIDE SEQUENCE [LARGE SCALE GENOMIC DNA]</scope>
    <source>
        <strain evidence="3">WFUcys</strain>
    </source>
</reference>
<evidence type="ECO:0000256" key="2">
    <source>
        <dbReference type="RuleBase" id="RU000487"/>
    </source>
</evidence>
<name>A0ABR4Q029_9CEST</name>
<comment type="caution">
    <text evidence="3">The sequence shown here is derived from an EMBL/GenBank/DDBJ whole genome shotgun (WGS) entry which is preliminary data.</text>
</comment>
<protein>
    <submittedName>
        <fullName evidence="3">Actin-like protein 9</fullName>
    </submittedName>
</protein>
<dbReference type="SUPFAM" id="SSF53067">
    <property type="entry name" value="Actin-like ATPase domain"/>
    <property type="match status" value="2"/>
</dbReference>
<dbReference type="Proteomes" id="UP001651158">
    <property type="component" value="Unassembled WGS sequence"/>
</dbReference>
<organism evidence="3 4">
    <name type="scientific">Taenia crassiceps</name>
    <dbReference type="NCBI Taxonomy" id="6207"/>
    <lineage>
        <taxon>Eukaryota</taxon>
        <taxon>Metazoa</taxon>
        <taxon>Spiralia</taxon>
        <taxon>Lophotrochozoa</taxon>
        <taxon>Platyhelminthes</taxon>
        <taxon>Cestoda</taxon>
        <taxon>Eucestoda</taxon>
        <taxon>Cyclophyllidea</taxon>
        <taxon>Taeniidae</taxon>
        <taxon>Taenia</taxon>
    </lineage>
</organism>
<proteinExistence type="inferred from homology"/>
<evidence type="ECO:0000313" key="3">
    <source>
        <dbReference type="EMBL" id="KAL5102989.1"/>
    </source>
</evidence>
<dbReference type="Pfam" id="PF00022">
    <property type="entry name" value="Actin"/>
    <property type="match status" value="2"/>
</dbReference>
<evidence type="ECO:0000313" key="4">
    <source>
        <dbReference type="Proteomes" id="UP001651158"/>
    </source>
</evidence>
<dbReference type="EMBL" id="JAKROA010000022">
    <property type="protein sequence ID" value="KAL5102989.1"/>
    <property type="molecule type" value="Genomic_DNA"/>
</dbReference>
<dbReference type="InterPro" id="IPR043129">
    <property type="entry name" value="ATPase_NBD"/>
</dbReference>
<dbReference type="InterPro" id="IPR004000">
    <property type="entry name" value="Actin"/>
</dbReference>
<evidence type="ECO:0000256" key="1">
    <source>
        <dbReference type="ARBA" id="ARBA00003520"/>
    </source>
</evidence>
<keyword evidence="4" id="KW-1185">Reference proteome</keyword>